<evidence type="ECO:0008006" key="4">
    <source>
        <dbReference type="Google" id="ProtNLM"/>
    </source>
</evidence>
<dbReference type="GO" id="GO:0016567">
    <property type="term" value="P:protein ubiquitination"/>
    <property type="evidence" value="ECO:0007669"/>
    <property type="project" value="TreeGrafter"/>
</dbReference>
<dbReference type="AlphaFoldDB" id="A0A1A0HD92"/>
<dbReference type="STRING" id="869754.A0A1A0HD92"/>
<keyword evidence="3" id="KW-1185">Reference proteome</keyword>
<dbReference type="Pfam" id="PF13920">
    <property type="entry name" value="zf-C3HC4_3"/>
    <property type="match status" value="1"/>
</dbReference>
<dbReference type="InterPro" id="IPR013083">
    <property type="entry name" value="Znf_RING/FYVE/PHD"/>
</dbReference>
<feature type="transmembrane region" description="Helical" evidence="1">
    <location>
        <begin position="322"/>
        <end position="346"/>
    </location>
</feature>
<dbReference type="GeneID" id="30027493"/>
<dbReference type="Proteomes" id="UP000092555">
    <property type="component" value="Unassembled WGS sequence"/>
</dbReference>
<dbReference type="PANTHER" id="PTHR22696:SF1">
    <property type="entry name" value="E3 UBIQUITIN-PROTEIN LIGASE RNF26"/>
    <property type="match status" value="1"/>
</dbReference>
<protein>
    <recommendedName>
        <fullName evidence="4">RING-type domain-containing protein</fullName>
    </recommendedName>
</protein>
<organism evidence="2 3">
    <name type="scientific">Metschnikowia bicuspidata var. bicuspidata NRRL YB-4993</name>
    <dbReference type="NCBI Taxonomy" id="869754"/>
    <lineage>
        <taxon>Eukaryota</taxon>
        <taxon>Fungi</taxon>
        <taxon>Dikarya</taxon>
        <taxon>Ascomycota</taxon>
        <taxon>Saccharomycotina</taxon>
        <taxon>Pichiomycetes</taxon>
        <taxon>Metschnikowiaceae</taxon>
        <taxon>Metschnikowia</taxon>
    </lineage>
</organism>
<evidence type="ECO:0000313" key="2">
    <source>
        <dbReference type="EMBL" id="OBA22049.1"/>
    </source>
</evidence>
<reference evidence="2 3" key="1">
    <citation type="submission" date="2016-05" db="EMBL/GenBank/DDBJ databases">
        <title>Comparative genomics of biotechnologically important yeasts.</title>
        <authorList>
            <consortium name="DOE Joint Genome Institute"/>
            <person name="Riley R."/>
            <person name="Haridas S."/>
            <person name="Wolfe K.H."/>
            <person name="Lopes M.R."/>
            <person name="Hittinger C.T."/>
            <person name="Goker M."/>
            <person name="Salamov A."/>
            <person name="Wisecaver J."/>
            <person name="Long T.M."/>
            <person name="Aerts A.L."/>
            <person name="Barry K."/>
            <person name="Choi C."/>
            <person name="Clum A."/>
            <person name="Coughlan A.Y."/>
            <person name="Deshpande S."/>
            <person name="Douglass A.P."/>
            <person name="Hanson S.J."/>
            <person name="Klenk H.-P."/>
            <person name="LaButti K."/>
            <person name="Lapidus A."/>
            <person name="Lindquist E."/>
            <person name="Lipzen A."/>
            <person name="Meier-kolthoff J.P."/>
            <person name="Ohm R.A."/>
            <person name="Otillar R.P."/>
            <person name="Pangilinan J."/>
            <person name="Peng Y."/>
            <person name="Rokas A."/>
            <person name="Rosa C.A."/>
            <person name="Scheuner C."/>
            <person name="Sibirny A.A."/>
            <person name="Slot J.C."/>
            <person name="Stielow J.B."/>
            <person name="Sun H."/>
            <person name="Kurtzman C.P."/>
            <person name="Blackwell M."/>
            <person name="Grigoriev I.V."/>
            <person name="Jeffries T.W."/>
        </authorList>
    </citation>
    <scope>NUCLEOTIDE SEQUENCE [LARGE SCALE GENOMIC DNA]</scope>
    <source>
        <strain evidence="2 3">NRRL YB-4993</strain>
    </source>
</reference>
<dbReference type="RefSeq" id="XP_018712545.1">
    <property type="nucleotide sequence ID" value="XM_018854517.1"/>
</dbReference>
<name>A0A1A0HD92_9ASCO</name>
<feature type="transmembrane region" description="Helical" evidence="1">
    <location>
        <begin position="262"/>
        <end position="284"/>
    </location>
</feature>
<keyword evidence="1" id="KW-1133">Transmembrane helix</keyword>
<feature type="transmembrane region" description="Helical" evidence="1">
    <location>
        <begin position="191"/>
        <end position="211"/>
    </location>
</feature>
<evidence type="ECO:0000256" key="1">
    <source>
        <dbReference type="SAM" id="Phobius"/>
    </source>
</evidence>
<keyword evidence="1" id="KW-0472">Membrane</keyword>
<dbReference type="GO" id="GO:0006511">
    <property type="term" value="P:ubiquitin-dependent protein catabolic process"/>
    <property type="evidence" value="ECO:0007669"/>
    <property type="project" value="TreeGrafter"/>
</dbReference>
<proteinExistence type="predicted"/>
<sequence>MASSANLRPPANATAPAHVTAAWPNGSFETPAGLFGRLSQSILLFGDAVAAQSALLDARSVRWDRFGSIAAYAFSVYGISTFFVALILNRTAAIASLAGAGTRAARGGGPWSLLRRLPVPQGVGLALLRLLAVVLLARQACNVLVALGVHGRFGDPQTACRLARWVPQRYFAYDPAVYAHDRYMRMPRDEVVLGPTTDMLWPVFLAVSYSLVVETFAAAMARAPPFLQGGLTLFELSLALQEASAGFLFPRAHVAARRPSEQVLAVCLFALADHVCSHAGAVLYANRYRLVPLTVLSAVFVWYFCTHLPGGRVFDMPLEIALTYLALVATLAVVGVCAAVLVLAVLTKGARVDELNVAQFFADAPRDGSLLADHLGLSLSQDFYTAAINLGMVAVTHAGKASYFLAYSYVPAPRRTWAEQGLWDLLAHALSVPGNPASDPHGALRGPAEPRVLGYDNVIKTPPQHWLNGAGGAPARAPRVSTIKLRVLFVAETWWRFGQLVKWGVLHVLYHSPKQWLVRRLSARRVAHDAGQGLVPRSRVPPFVRHILETEERLAALAALAAEKHTVQDWDEIDESPDFALSADTDDSELDSDAELSDVASVSARGPPRGPCEAASSAVGELMTPDTLIELCEDRDVLQHHLKYNYAERGIMTRARYRALAAKNIAQTQHQELLALIVAQRKSQMEREERATLHDGYDDIDPRMACVICQTEPRTLITWPCKCLAICEGCRVSLVAKGMKGCVCCRQDVEGMSRIFLP</sequence>
<dbReference type="OrthoDB" id="66726at2759"/>
<dbReference type="PANTHER" id="PTHR22696">
    <property type="entry name" value="E3 UBIQUITIN-PROTEIN LIGASE RNF26"/>
    <property type="match status" value="1"/>
</dbReference>
<evidence type="ECO:0000313" key="3">
    <source>
        <dbReference type="Proteomes" id="UP000092555"/>
    </source>
</evidence>
<feature type="transmembrane region" description="Helical" evidence="1">
    <location>
        <begin position="290"/>
        <end position="310"/>
    </location>
</feature>
<dbReference type="GO" id="GO:0061630">
    <property type="term" value="F:ubiquitin protein ligase activity"/>
    <property type="evidence" value="ECO:0007669"/>
    <property type="project" value="TreeGrafter"/>
</dbReference>
<accession>A0A1A0HD92</accession>
<dbReference type="Gene3D" id="3.30.40.10">
    <property type="entry name" value="Zinc/RING finger domain, C3HC4 (zinc finger)"/>
    <property type="match status" value="1"/>
</dbReference>
<feature type="transmembrane region" description="Helical" evidence="1">
    <location>
        <begin position="231"/>
        <end position="250"/>
    </location>
</feature>
<gene>
    <name evidence="2" type="ORF">METBIDRAFT_145446</name>
</gene>
<dbReference type="EMBL" id="LXTC01000002">
    <property type="protein sequence ID" value="OBA22049.1"/>
    <property type="molecule type" value="Genomic_DNA"/>
</dbReference>
<comment type="caution">
    <text evidence="2">The sequence shown here is derived from an EMBL/GenBank/DDBJ whole genome shotgun (WGS) entry which is preliminary data.</text>
</comment>
<feature type="transmembrane region" description="Helical" evidence="1">
    <location>
        <begin position="69"/>
        <end position="88"/>
    </location>
</feature>
<keyword evidence="1" id="KW-0812">Transmembrane</keyword>